<keyword evidence="5" id="KW-1185">Reference proteome</keyword>
<protein>
    <recommendedName>
        <fullName evidence="6">Transposase</fullName>
    </recommendedName>
</protein>
<evidence type="ECO:0000256" key="2">
    <source>
        <dbReference type="ARBA" id="ARBA00022578"/>
    </source>
</evidence>
<comment type="similarity">
    <text evidence="1">Belongs to the transposase 8 family.</text>
</comment>
<dbReference type="GO" id="GO:0006313">
    <property type="term" value="P:DNA transposition"/>
    <property type="evidence" value="ECO:0007669"/>
    <property type="project" value="InterPro"/>
</dbReference>
<keyword evidence="2" id="KW-0815">Transposition</keyword>
<dbReference type="GO" id="GO:0004803">
    <property type="term" value="F:transposase activity"/>
    <property type="evidence" value="ECO:0007669"/>
    <property type="project" value="InterPro"/>
</dbReference>
<accession>A0AB72X7F0</accession>
<evidence type="ECO:0000256" key="3">
    <source>
        <dbReference type="ARBA" id="ARBA00024308"/>
    </source>
</evidence>
<dbReference type="SUPFAM" id="SSF46689">
    <property type="entry name" value="Homeodomain-like"/>
    <property type="match status" value="1"/>
</dbReference>
<proteinExistence type="inferred from homology"/>
<dbReference type="Pfam" id="PF01527">
    <property type="entry name" value="HTH_Tnp_1"/>
    <property type="match status" value="1"/>
</dbReference>
<name>A0AB72X7F0_9RALS</name>
<gene>
    <name evidence="4" type="ORF">R16034_04947</name>
</gene>
<dbReference type="Gene3D" id="1.10.10.10">
    <property type="entry name" value="Winged helix-like DNA-binding domain superfamily/Winged helix DNA-binding domain"/>
    <property type="match status" value="1"/>
</dbReference>
<dbReference type="InterPro" id="IPR036388">
    <property type="entry name" value="WH-like_DNA-bd_sf"/>
</dbReference>
<comment type="caution">
    <text evidence="4">The sequence shown here is derived from an EMBL/GenBank/DDBJ whole genome shotgun (WGS) entry which is preliminary data.</text>
</comment>
<dbReference type="AlphaFoldDB" id="A0AB72X7F0"/>
<dbReference type="PANTHER" id="PTHR37936:SF3">
    <property type="entry name" value="TRANSPOSASE INSC FOR INSERTION ELEMENT IS2A-RELATED"/>
    <property type="match status" value="1"/>
</dbReference>
<evidence type="ECO:0008006" key="6">
    <source>
        <dbReference type="Google" id="ProtNLM"/>
    </source>
</evidence>
<evidence type="ECO:0000313" key="5">
    <source>
        <dbReference type="Proteomes" id="UP001189225"/>
    </source>
</evidence>
<dbReference type="InterPro" id="IPR002514">
    <property type="entry name" value="Transposase_8"/>
</dbReference>
<evidence type="ECO:0000256" key="1">
    <source>
        <dbReference type="ARBA" id="ARBA00009964"/>
    </source>
</evidence>
<dbReference type="InterPro" id="IPR009057">
    <property type="entry name" value="Homeodomain-like_sf"/>
</dbReference>
<comment type="function">
    <text evidence="3">Involved in the transposition of the insertion sequence IS2.</text>
</comment>
<organism evidence="4 5">
    <name type="scientific">Ralstonia edaphi</name>
    <dbReference type="NCBI Taxonomy" id="3058599"/>
    <lineage>
        <taxon>Bacteria</taxon>
        <taxon>Pseudomonadati</taxon>
        <taxon>Pseudomonadota</taxon>
        <taxon>Betaproteobacteria</taxon>
        <taxon>Burkholderiales</taxon>
        <taxon>Burkholderiaceae</taxon>
        <taxon>Ralstonia</taxon>
    </lineage>
</organism>
<dbReference type="PANTHER" id="PTHR37936">
    <property type="entry name" value="TRANSPOSASE INSC FOR INSERTION ELEMENT IS2A-RELATED"/>
    <property type="match status" value="1"/>
</dbReference>
<dbReference type="EMBL" id="CATWHI010000017">
    <property type="protein sequence ID" value="CAJ0744915.1"/>
    <property type="molecule type" value="Genomic_DNA"/>
</dbReference>
<evidence type="ECO:0000313" key="4">
    <source>
        <dbReference type="EMBL" id="CAJ0744915.1"/>
    </source>
</evidence>
<sequence length="129" mass="14689">MTSSNQEVMEVLTGPERRRRWSVEEKLAMVRESFEPGKTVSMVARQHGVNPNQVFQWRKLYQDGSLSAVSSGEEVVPASELAEALKQVRELQRMLGKKTMENEILREAVEYGRAKKWIARSPSLPGDDQ</sequence>
<dbReference type="GO" id="GO:0003677">
    <property type="term" value="F:DNA binding"/>
    <property type="evidence" value="ECO:0007669"/>
    <property type="project" value="InterPro"/>
</dbReference>
<dbReference type="Proteomes" id="UP001189225">
    <property type="component" value="Unassembled WGS sequence"/>
</dbReference>
<reference evidence="4 5" key="1">
    <citation type="submission" date="2023-07" db="EMBL/GenBank/DDBJ databases">
        <authorList>
            <person name="Peeters C."/>
        </authorList>
    </citation>
    <scope>NUCLEOTIDE SEQUENCE [LARGE SCALE GENOMIC DNA]</scope>
    <source>
        <strain evidence="4 5">R-16034</strain>
    </source>
</reference>